<feature type="region of interest" description="Disordered" evidence="1">
    <location>
        <begin position="1"/>
        <end position="20"/>
    </location>
</feature>
<gene>
    <name evidence="2" type="ORF">ACFWGY_04430</name>
</gene>
<evidence type="ECO:0000256" key="1">
    <source>
        <dbReference type="SAM" id="MobiDB-lite"/>
    </source>
</evidence>
<name>A0ABW6G040_9PSEU</name>
<proteinExistence type="predicted"/>
<dbReference type="Proteomes" id="UP001598673">
    <property type="component" value="Unassembled WGS sequence"/>
</dbReference>
<sequence length="88" mass="10393">MRIIPHHSRRHADMRDRHDSDLDRTLALEREALRVCADQPVRSVWQRATTLHGLTQRWANEPQVLEFSDQLRSWRDRPEVQAISGRTG</sequence>
<keyword evidence="3" id="KW-1185">Reference proteome</keyword>
<comment type="caution">
    <text evidence="2">The sequence shown here is derived from an EMBL/GenBank/DDBJ whole genome shotgun (WGS) entry which is preliminary data.</text>
</comment>
<accession>A0ABW6G040</accession>
<reference evidence="2 3" key="1">
    <citation type="submission" date="2024-09" db="EMBL/GenBank/DDBJ databases">
        <title>The Natural Products Discovery Center: Release of the First 8490 Sequenced Strains for Exploring Actinobacteria Biosynthetic Diversity.</title>
        <authorList>
            <person name="Kalkreuter E."/>
            <person name="Kautsar S.A."/>
            <person name="Yang D."/>
            <person name="Bader C.D."/>
            <person name="Teijaro C.N."/>
            <person name="Fluegel L."/>
            <person name="Davis C.M."/>
            <person name="Simpson J.R."/>
            <person name="Lauterbach L."/>
            <person name="Steele A.D."/>
            <person name="Gui C."/>
            <person name="Meng S."/>
            <person name="Li G."/>
            <person name="Viehrig K."/>
            <person name="Ye F."/>
            <person name="Su P."/>
            <person name="Kiefer A.F."/>
            <person name="Nichols A."/>
            <person name="Cepeda A.J."/>
            <person name="Yan W."/>
            <person name="Fan B."/>
            <person name="Jiang Y."/>
            <person name="Adhikari A."/>
            <person name="Zheng C.-J."/>
            <person name="Schuster L."/>
            <person name="Cowan T.M."/>
            <person name="Smanski M.J."/>
            <person name="Chevrette M.G."/>
            <person name="De Carvalho L.P.S."/>
            <person name="Shen B."/>
        </authorList>
    </citation>
    <scope>NUCLEOTIDE SEQUENCE [LARGE SCALE GENOMIC DNA]</scope>
    <source>
        <strain evidence="2 3">NPDC060353</strain>
    </source>
</reference>
<dbReference type="EMBL" id="JBHXCV010000002">
    <property type="protein sequence ID" value="MFD6792560.1"/>
    <property type="molecule type" value="Genomic_DNA"/>
</dbReference>
<organism evidence="2 3">
    <name type="scientific">Prauserella salsuginis</name>
    <dbReference type="NCBI Taxonomy" id="387889"/>
    <lineage>
        <taxon>Bacteria</taxon>
        <taxon>Bacillati</taxon>
        <taxon>Actinomycetota</taxon>
        <taxon>Actinomycetes</taxon>
        <taxon>Pseudonocardiales</taxon>
        <taxon>Pseudonocardiaceae</taxon>
        <taxon>Prauserella</taxon>
        <taxon>Prauserella salsuginis group</taxon>
    </lineage>
</organism>
<feature type="compositionally biased region" description="Basic residues" evidence="1">
    <location>
        <begin position="1"/>
        <end position="10"/>
    </location>
</feature>
<dbReference type="RefSeq" id="WP_258936882.1">
    <property type="nucleotide sequence ID" value="NZ_JANBBF010000010.1"/>
</dbReference>
<evidence type="ECO:0000313" key="2">
    <source>
        <dbReference type="EMBL" id="MFD6792560.1"/>
    </source>
</evidence>
<protein>
    <submittedName>
        <fullName evidence="2">Uncharacterized protein</fullName>
    </submittedName>
</protein>
<feature type="compositionally biased region" description="Basic and acidic residues" evidence="1">
    <location>
        <begin position="11"/>
        <end position="20"/>
    </location>
</feature>
<evidence type="ECO:0000313" key="3">
    <source>
        <dbReference type="Proteomes" id="UP001598673"/>
    </source>
</evidence>